<feature type="compositionally biased region" description="Acidic residues" evidence="1">
    <location>
        <begin position="9"/>
        <end position="32"/>
    </location>
</feature>
<sequence>MKNHKGEEELPEWAQEGEEESPEWAQENDDLPEWAHEGEVGDTSFGIGGMVNFARMREFERDHADRRLHRPCPGCGRYPMNDQSPKEVYSSEQRLQWKESGCLSCYAIWQCSLAVRKDVVRVSGDLVWFARENMDVLQVRLYNEVGTKDPVLQFGSSSHSWGKSQPLRTLKNNVVSHTNGIAIESVPRTFQDAIRVTRHLDIRYLWIDSLCIVQDDGDDWAKEATKMADYYTGAEVVIATSSSTGCTQGFLGARPEIMKGTLQIPRYKGSQKLLPLHFREALLGDSGSIARQVGYQKDTLWTRGWCYQERLLARRYLSFGRRELLWECNAACHCESSDVSNPDLGIDAENTGTGSDHDYNLSLGLSRSSKADLYKFWMVKVVQHYAHRSLTKYTDRLVAVQGVAAVLEKHLGDEYVYGIWKGDALWGLSWSTRADPGATGPRVPLDIAPTWSWASLYGPVEYRLWPERTWSVEFLGFGSPEEKLEANRASPLSIELRSQLLTAHLETADDDINPLRLVLQDKGRDAGLFTTDVFLDTPCQRILVGTLDGDTIETANRVAASTCTSGEQEQRPKWVTNDQGTITVWLLHLYSNIHYLHSEFLVLGRSSSHSGVYERIGISNFGQTVARYNQVQGIIESSPEREVSII</sequence>
<dbReference type="EMBL" id="QJNU01001574">
    <property type="protein sequence ID" value="RYO74950.1"/>
    <property type="molecule type" value="Genomic_DNA"/>
</dbReference>
<gene>
    <name evidence="3" type="ORF">DL764_010632</name>
</gene>
<dbReference type="InterPro" id="IPR010730">
    <property type="entry name" value="HET"/>
</dbReference>
<dbReference type="STRING" id="155417.A0A4Q4SSI0"/>
<proteinExistence type="predicted"/>
<dbReference type="AlphaFoldDB" id="A0A4Q4SSI0"/>
<dbReference type="Pfam" id="PF06985">
    <property type="entry name" value="HET"/>
    <property type="match status" value="1"/>
</dbReference>
<keyword evidence="4" id="KW-1185">Reference proteome</keyword>
<comment type="caution">
    <text evidence="3">The sequence shown here is derived from an EMBL/GenBank/DDBJ whole genome shotgun (WGS) entry which is preliminary data.</text>
</comment>
<dbReference type="Proteomes" id="UP000293360">
    <property type="component" value="Unassembled WGS sequence"/>
</dbReference>
<feature type="region of interest" description="Disordered" evidence="1">
    <location>
        <begin position="1"/>
        <end position="42"/>
    </location>
</feature>
<accession>A0A4Q4SSI0</accession>
<evidence type="ECO:0000313" key="3">
    <source>
        <dbReference type="EMBL" id="RYO74950.1"/>
    </source>
</evidence>
<dbReference type="PANTHER" id="PTHR33112:SF16">
    <property type="entry name" value="HETEROKARYON INCOMPATIBILITY DOMAIN-CONTAINING PROTEIN"/>
    <property type="match status" value="1"/>
</dbReference>
<reference evidence="3 4" key="1">
    <citation type="submission" date="2018-06" db="EMBL/GenBank/DDBJ databases">
        <title>Complete Genomes of Monosporascus.</title>
        <authorList>
            <person name="Robinson A.J."/>
            <person name="Natvig D.O."/>
        </authorList>
    </citation>
    <scope>NUCLEOTIDE SEQUENCE [LARGE SCALE GENOMIC DNA]</scope>
    <source>
        <strain evidence="3 4">CBS 110550</strain>
    </source>
</reference>
<protein>
    <recommendedName>
        <fullName evidence="2">Heterokaryon incompatibility domain-containing protein</fullName>
    </recommendedName>
</protein>
<dbReference type="PANTHER" id="PTHR33112">
    <property type="entry name" value="DOMAIN PROTEIN, PUTATIVE-RELATED"/>
    <property type="match status" value="1"/>
</dbReference>
<evidence type="ECO:0000313" key="4">
    <source>
        <dbReference type="Proteomes" id="UP000293360"/>
    </source>
</evidence>
<dbReference type="OrthoDB" id="5347061at2759"/>
<evidence type="ECO:0000259" key="2">
    <source>
        <dbReference type="Pfam" id="PF06985"/>
    </source>
</evidence>
<name>A0A4Q4SSI0_9PEZI</name>
<feature type="domain" description="Heterokaryon incompatibility" evidence="2">
    <location>
        <begin position="158"/>
        <end position="309"/>
    </location>
</feature>
<evidence type="ECO:0000256" key="1">
    <source>
        <dbReference type="SAM" id="MobiDB-lite"/>
    </source>
</evidence>
<organism evidence="3 4">
    <name type="scientific">Monosporascus ibericus</name>
    <dbReference type="NCBI Taxonomy" id="155417"/>
    <lineage>
        <taxon>Eukaryota</taxon>
        <taxon>Fungi</taxon>
        <taxon>Dikarya</taxon>
        <taxon>Ascomycota</taxon>
        <taxon>Pezizomycotina</taxon>
        <taxon>Sordariomycetes</taxon>
        <taxon>Xylariomycetidae</taxon>
        <taxon>Xylariales</taxon>
        <taxon>Xylariales incertae sedis</taxon>
        <taxon>Monosporascus</taxon>
    </lineage>
</organism>